<dbReference type="PROSITE" id="PS51679">
    <property type="entry name" value="SAM_MT_C5"/>
    <property type="match status" value="1"/>
</dbReference>
<feature type="region of interest" description="Disordered" evidence="11">
    <location>
        <begin position="188"/>
        <end position="235"/>
    </location>
</feature>
<feature type="compositionally biased region" description="Basic and acidic residues" evidence="11">
    <location>
        <begin position="189"/>
        <end position="206"/>
    </location>
</feature>
<evidence type="ECO:0000256" key="6">
    <source>
        <dbReference type="ARBA" id="ARBA00022737"/>
    </source>
</evidence>
<dbReference type="PROSITE" id="PS00094">
    <property type="entry name" value="C5_MTASE_1"/>
    <property type="match status" value="1"/>
</dbReference>
<keyword evidence="7" id="KW-0238">DNA-binding</keyword>
<dbReference type="SMART" id="SM00439">
    <property type="entry name" value="BAH"/>
    <property type="match status" value="2"/>
</dbReference>
<dbReference type="Gene3D" id="3.90.120.10">
    <property type="entry name" value="DNA Methylase, subunit A, domain 2"/>
    <property type="match status" value="1"/>
</dbReference>
<evidence type="ECO:0000256" key="8">
    <source>
        <dbReference type="ARBA" id="ARBA00023242"/>
    </source>
</evidence>
<dbReference type="InterPro" id="IPR001025">
    <property type="entry name" value="BAH_dom"/>
</dbReference>
<evidence type="ECO:0000256" key="12">
    <source>
        <dbReference type="SAM" id="Phobius"/>
    </source>
</evidence>
<dbReference type="GO" id="GO:0003886">
    <property type="term" value="F:DNA (cytosine-5-)-methyltransferase activity"/>
    <property type="evidence" value="ECO:0007669"/>
    <property type="project" value="UniProtKB-EC"/>
</dbReference>
<feature type="transmembrane region" description="Helical" evidence="12">
    <location>
        <begin position="804"/>
        <end position="826"/>
    </location>
</feature>
<dbReference type="CDD" id="cd04708">
    <property type="entry name" value="BAH_plantDCM_II"/>
    <property type="match status" value="1"/>
</dbReference>
<dbReference type="EMBL" id="LT934119">
    <property type="protein sequence ID" value="VAI23401.1"/>
    <property type="molecule type" value="Genomic_DNA"/>
</dbReference>
<evidence type="ECO:0000256" key="5">
    <source>
        <dbReference type="ARBA" id="ARBA00022691"/>
    </source>
</evidence>
<evidence type="ECO:0000256" key="11">
    <source>
        <dbReference type="SAM" id="MobiDB-lite"/>
    </source>
</evidence>
<proteinExistence type="inferred from homology"/>
<feature type="domain" description="BAH" evidence="13">
    <location>
        <begin position="442"/>
        <end position="581"/>
    </location>
</feature>
<dbReference type="FunFam" id="3.90.120.10:FF:000004">
    <property type="entry name" value="DNA (cytosine-5)-methyltransferase"/>
    <property type="match status" value="1"/>
</dbReference>
<dbReference type="Gramene" id="TRITD5Av1G220390.1">
    <property type="protein sequence ID" value="TRITD5Av1G220390.1"/>
    <property type="gene ID" value="TRITD5Av1G220390"/>
</dbReference>
<feature type="compositionally biased region" description="Acidic residues" evidence="11">
    <location>
        <begin position="207"/>
        <end position="223"/>
    </location>
</feature>
<evidence type="ECO:0000256" key="2">
    <source>
        <dbReference type="ARBA" id="ARBA00011975"/>
    </source>
</evidence>
<feature type="active site" evidence="9 10">
    <location>
        <position position="728"/>
    </location>
</feature>
<dbReference type="PIRSF" id="PIRSF037404">
    <property type="entry name" value="DNMT1"/>
    <property type="match status" value="1"/>
</dbReference>
<organism evidence="14 15">
    <name type="scientific">Triticum turgidum subsp. durum</name>
    <name type="common">Durum wheat</name>
    <name type="synonym">Triticum durum</name>
    <dbReference type="NCBI Taxonomy" id="4567"/>
    <lineage>
        <taxon>Eukaryota</taxon>
        <taxon>Viridiplantae</taxon>
        <taxon>Streptophyta</taxon>
        <taxon>Embryophyta</taxon>
        <taxon>Tracheophyta</taxon>
        <taxon>Spermatophyta</taxon>
        <taxon>Magnoliopsida</taxon>
        <taxon>Liliopsida</taxon>
        <taxon>Poales</taxon>
        <taxon>Poaceae</taxon>
        <taxon>BOP clade</taxon>
        <taxon>Pooideae</taxon>
        <taxon>Triticodae</taxon>
        <taxon>Triticeae</taxon>
        <taxon>Triticinae</taxon>
        <taxon>Triticum</taxon>
    </lineage>
</organism>
<dbReference type="EC" id="2.1.1.37" evidence="2"/>
<dbReference type="GO" id="GO:0044027">
    <property type="term" value="P:negative regulation of gene expression via chromosomal CpG island methylation"/>
    <property type="evidence" value="ECO:0007669"/>
    <property type="project" value="TreeGrafter"/>
</dbReference>
<keyword evidence="12" id="KW-1133">Transmembrane helix</keyword>
<dbReference type="OMA" id="EYIFETH"/>
<dbReference type="AlphaFoldDB" id="A0A9R0U0X5"/>
<dbReference type="PRINTS" id="PR00105">
    <property type="entry name" value="C5METTRFRASE"/>
</dbReference>
<evidence type="ECO:0000256" key="9">
    <source>
        <dbReference type="PIRSR" id="PIRSR037404-1"/>
    </source>
</evidence>
<accession>A0A9R0U0X5</accession>
<keyword evidence="15" id="KW-1185">Reference proteome</keyword>
<keyword evidence="4 10" id="KW-0808">Transferase</keyword>
<dbReference type="Pfam" id="PF00145">
    <property type="entry name" value="DNA_methylase"/>
    <property type="match status" value="1"/>
</dbReference>
<evidence type="ECO:0000256" key="10">
    <source>
        <dbReference type="PROSITE-ProRule" id="PRU01016"/>
    </source>
</evidence>
<dbReference type="SUPFAM" id="SSF53335">
    <property type="entry name" value="S-adenosyl-L-methionine-dependent methyltransferases"/>
    <property type="match status" value="1"/>
</dbReference>
<comment type="similarity">
    <text evidence="10">Belongs to the class I-like SAM-binding methyltransferase superfamily. C5-methyltransferase family.</text>
</comment>
<dbReference type="Proteomes" id="UP000324705">
    <property type="component" value="Chromosome 5A"/>
</dbReference>
<dbReference type="GO" id="GO:0005634">
    <property type="term" value="C:nucleus"/>
    <property type="evidence" value="ECO:0007669"/>
    <property type="project" value="UniProtKB-SubCell"/>
</dbReference>
<feature type="region of interest" description="Disordered" evidence="11">
    <location>
        <begin position="591"/>
        <end position="618"/>
    </location>
</feature>
<sequence>MSFAFYLGSCIPSQLNLPLNLHKNLNYFRYKLRQPTKQYAPWCDTVLKTARLAVSVIAILKEQTRASKLSFADVTKRVAEFERGHHAFISKDATLVERYVVVHGQIILQQFANYPDEYIRRCAFITGLVKKMEERGHTKLAMKKKSQVVRGGNLNPIAKMTPVSKRNLMRATTTKLVSRIWGDYYTTHFPEDSKEGGENDEQKVFEEEQEENEEDDAEGEVEVGEEHVSRTLPPTRSRVTSLDVCEEIKWEGQMVGKTPAGEALYRSVRVGDLSIPVGGAVTLEGDSGEAIMCSVEYMYETHDGTRMIHGRVLQNGSDTVLGNAANEREVFFTNDCLQFKVGDMRESVTVNFQLIPWGHKCRKDQLEAIRAEKANAEDRKKKGLPVEYICKSLYCPEKGAFFSLPYEKMGNGTGTCSSCEERVAVGDEFKILSETSFVLKNVTYNVHDFLYIRPEFFPRVEGRGTYRAGRNVGLKPYVVCRLQSVNGASRSHKANLKSTKVSVRRLYRPDDISSDKAYSSDIREVYYSENIVSVPVAMIEGKCEVTAKDDLPNSNLPVVVEHAFYCEHLYDPGTGALKQLPTNVKLTLARKAPASRKNKGKQICDDEQAGSDKHKDETPENCLATLDIFAGCGGLSEGLHLAGASRTKWAIEYEEPAGQAFLQNYPEAAVFVENCNVILKAIMDKCGDVDDCLSTSEASARAAKLPDEKVKNLPMPGEVEFINGGPPCQGFSWMNRFKQSPWSKVQCEMILAFLSFAEYFRPRFFLLENVRNFVSFKMGQTFRLTLASLQEVGYQVLDACSSLFVLWPSLTSICFQLVCMFLGSILHSRGRCLWRRAVQEMGVHLGHRAWETLPDWPEPMHVFASPELKINLPGGKYYAAARSTAGGAPFRSITVRDTIGDLPPVVNGASNPTIEYGGEPISWFQKKIRGDTLSLSDHISKKMNEVNLIRCKHIPKRPGCDWHDLPDEKVKLSTGKTVDLIPKYLLNTAKRTISGKACMGGWTGRATSPHQ</sequence>
<dbReference type="GO" id="GO:0003677">
    <property type="term" value="F:DNA binding"/>
    <property type="evidence" value="ECO:0007669"/>
    <property type="project" value="UniProtKB-KW"/>
</dbReference>
<keyword evidence="12" id="KW-0472">Membrane</keyword>
<dbReference type="InterPro" id="IPR043151">
    <property type="entry name" value="BAH_sf"/>
</dbReference>
<dbReference type="InterPro" id="IPR029063">
    <property type="entry name" value="SAM-dependent_MTases_sf"/>
</dbReference>
<dbReference type="InterPro" id="IPR022702">
    <property type="entry name" value="Cytosine_MeTrfase1_RFD"/>
</dbReference>
<dbReference type="PROSITE" id="PS51038">
    <property type="entry name" value="BAH"/>
    <property type="match status" value="2"/>
</dbReference>
<keyword evidence="6" id="KW-0677">Repeat</keyword>
<dbReference type="Gene3D" id="3.40.50.150">
    <property type="entry name" value="Vaccinia Virus protein VP39"/>
    <property type="match status" value="1"/>
</dbReference>
<reference evidence="14 15" key="1">
    <citation type="submission" date="2017-09" db="EMBL/GenBank/DDBJ databases">
        <authorList>
            <consortium name="International Durum Wheat Genome Sequencing Consortium (IDWGSC)"/>
            <person name="Milanesi L."/>
        </authorList>
    </citation>
    <scope>NUCLEOTIDE SEQUENCE [LARGE SCALE GENOMIC DNA]</scope>
    <source>
        <strain evidence="15">cv. Svevo</strain>
    </source>
</reference>
<dbReference type="Pfam" id="PF01426">
    <property type="entry name" value="BAH"/>
    <property type="match status" value="2"/>
</dbReference>
<dbReference type="GO" id="GO:0003682">
    <property type="term" value="F:chromatin binding"/>
    <property type="evidence" value="ECO:0007669"/>
    <property type="project" value="InterPro"/>
</dbReference>
<dbReference type="InterPro" id="IPR050390">
    <property type="entry name" value="C5-Methyltransferase"/>
</dbReference>
<dbReference type="Gene3D" id="2.30.30.490">
    <property type="match status" value="2"/>
</dbReference>
<keyword evidence="3 10" id="KW-0489">Methyltransferase</keyword>
<dbReference type="GO" id="GO:0006346">
    <property type="term" value="P:DNA methylation-dependent constitutive heterochromatin formation"/>
    <property type="evidence" value="ECO:0007669"/>
    <property type="project" value="InterPro"/>
</dbReference>
<feature type="domain" description="BAH" evidence="13">
    <location>
        <begin position="273"/>
        <end position="405"/>
    </location>
</feature>
<keyword evidence="8" id="KW-0539">Nucleus</keyword>
<keyword evidence="12" id="KW-0812">Transmembrane</keyword>
<dbReference type="FunFam" id="2.30.30.490:FF:000013">
    <property type="entry name" value="DNA (cytosine-5)-methyltransferase"/>
    <property type="match status" value="1"/>
</dbReference>
<dbReference type="Pfam" id="PF12047">
    <property type="entry name" value="DNMT1-RFD"/>
    <property type="match status" value="1"/>
</dbReference>
<gene>
    <name evidence="14" type="ORF">TRITD_5Av1G220390</name>
</gene>
<evidence type="ECO:0000256" key="4">
    <source>
        <dbReference type="ARBA" id="ARBA00022679"/>
    </source>
</evidence>
<protein>
    <recommendedName>
        <fullName evidence="2">DNA (cytosine-5-)-methyltransferase</fullName>
        <ecNumber evidence="2">2.1.1.37</ecNumber>
    </recommendedName>
</protein>
<dbReference type="InterPro" id="IPR018117">
    <property type="entry name" value="C5_DNA_meth_AS"/>
</dbReference>
<evidence type="ECO:0000313" key="15">
    <source>
        <dbReference type="Proteomes" id="UP000324705"/>
    </source>
</evidence>
<dbReference type="PANTHER" id="PTHR10629">
    <property type="entry name" value="CYTOSINE-SPECIFIC METHYLTRANSFERASE"/>
    <property type="match status" value="1"/>
</dbReference>
<evidence type="ECO:0000256" key="3">
    <source>
        <dbReference type="ARBA" id="ARBA00022603"/>
    </source>
</evidence>
<evidence type="ECO:0000259" key="13">
    <source>
        <dbReference type="PROSITE" id="PS51038"/>
    </source>
</evidence>
<dbReference type="InterPro" id="IPR001525">
    <property type="entry name" value="C5_MeTfrase"/>
</dbReference>
<dbReference type="PANTHER" id="PTHR10629:SF60">
    <property type="entry name" value="DNA (CYTOSINE-5)-METHYLTRANSFERASE 1A"/>
    <property type="match status" value="1"/>
</dbReference>
<evidence type="ECO:0000313" key="14">
    <source>
        <dbReference type="EMBL" id="VAI23401.1"/>
    </source>
</evidence>
<evidence type="ECO:0000256" key="1">
    <source>
        <dbReference type="ARBA" id="ARBA00004123"/>
    </source>
</evidence>
<comment type="subcellular location">
    <subcellularLocation>
        <location evidence="1">Nucleus</location>
    </subcellularLocation>
</comment>
<evidence type="ECO:0000256" key="7">
    <source>
        <dbReference type="ARBA" id="ARBA00023125"/>
    </source>
</evidence>
<keyword evidence="5 10" id="KW-0949">S-adenosyl-L-methionine</keyword>
<name>A0A9R0U0X5_TRITD</name>
<dbReference type="GO" id="GO:0032259">
    <property type="term" value="P:methylation"/>
    <property type="evidence" value="ECO:0007669"/>
    <property type="project" value="UniProtKB-KW"/>
</dbReference>